<dbReference type="STRING" id="81985.R0HY34"/>
<accession>R0HY34</accession>
<dbReference type="InterPro" id="IPR055411">
    <property type="entry name" value="LRR_FXL15/At3g58940/PEG3-like"/>
</dbReference>
<reference evidence="3" key="1">
    <citation type="journal article" date="2013" name="Nat. Genet.">
        <title>The Capsella rubella genome and the genomic consequences of rapid mating system evolution.</title>
        <authorList>
            <person name="Slotte T."/>
            <person name="Hazzouri K.M."/>
            <person name="Agren J.A."/>
            <person name="Koenig D."/>
            <person name="Maumus F."/>
            <person name="Guo Y.L."/>
            <person name="Steige K."/>
            <person name="Platts A.E."/>
            <person name="Escobar J.S."/>
            <person name="Newman L.K."/>
            <person name="Wang W."/>
            <person name="Mandakova T."/>
            <person name="Vello E."/>
            <person name="Smith L.M."/>
            <person name="Henz S.R."/>
            <person name="Steffen J."/>
            <person name="Takuno S."/>
            <person name="Brandvain Y."/>
            <person name="Coop G."/>
            <person name="Andolfatto P."/>
            <person name="Hu T.T."/>
            <person name="Blanchette M."/>
            <person name="Clark R.M."/>
            <person name="Quesneville H."/>
            <person name="Nordborg M."/>
            <person name="Gaut B.S."/>
            <person name="Lysak M.A."/>
            <person name="Jenkins J."/>
            <person name="Grimwood J."/>
            <person name="Chapman J."/>
            <person name="Prochnik S."/>
            <person name="Shu S."/>
            <person name="Rokhsar D."/>
            <person name="Schmutz J."/>
            <person name="Weigel D."/>
            <person name="Wright S.I."/>
        </authorList>
    </citation>
    <scope>NUCLEOTIDE SEQUENCE [LARGE SCALE GENOMIC DNA]</scope>
    <source>
        <strain evidence="3">cv. Monte Gargano</strain>
    </source>
</reference>
<dbReference type="EMBL" id="KB870806">
    <property type="protein sequence ID" value="EOA34789.1"/>
    <property type="molecule type" value="Genomic_DNA"/>
</dbReference>
<dbReference type="InterPro" id="IPR036047">
    <property type="entry name" value="F-box-like_dom_sf"/>
</dbReference>
<dbReference type="OrthoDB" id="1059358at2759"/>
<dbReference type="PANTHER" id="PTHR31900:SF34">
    <property type="entry name" value="EMB|CAB62440.1-RELATED"/>
    <property type="match status" value="1"/>
</dbReference>
<proteinExistence type="predicted"/>
<keyword evidence="3" id="KW-1185">Reference proteome</keyword>
<dbReference type="Pfam" id="PF24758">
    <property type="entry name" value="LRR_At5g56370"/>
    <property type="match status" value="1"/>
</dbReference>
<dbReference type="KEGG" id="crb:17895348"/>
<evidence type="ECO:0000259" key="1">
    <source>
        <dbReference type="SMART" id="SM00579"/>
    </source>
</evidence>
<dbReference type="InterPro" id="IPR050232">
    <property type="entry name" value="FBL13/AtMIF1-like"/>
</dbReference>
<evidence type="ECO:0000313" key="2">
    <source>
        <dbReference type="EMBL" id="EOA34789.1"/>
    </source>
</evidence>
<dbReference type="InterPro" id="IPR001810">
    <property type="entry name" value="F-box_dom"/>
</dbReference>
<dbReference type="PANTHER" id="PTHR31900">
    <property type="entry name" value="F-BOX/RNI SUPERFAMILY PROTEIN-RELATED"/>
    <property type="match status" value="1"/>
</dbReference>
<gene>
    <name evidence="2" type="ORF">CARUB_v10022366mg</name>
</gene>
<dbReference type="InterPro" id="IPR006566">
    <property type="entry name" value="FBD"/>
</dbReference>
<evidence type="ECO:0000313" key="3">
    <source>
        <dbReference type="Proteomes" id="UP000029121"/>
    </source>
</evidence>
<dbReference type="SMART" id="SM00579">
    <property type="entry name" value="FBD"/>
    <property type="match status" value="1"/>
</dbReference>
<dbReference type="Gene3D" id="3.80.10.10">
    <property type="entry name" value="Ribonuclease Inhibitor"/>
    <property type="match status" value="1"/>
</dbReference>
<protein>
    <recommendedName>
        <fullName evidence="1">FBD domain-containing protein</fullName>
    </recommendedName>
</protein>
<feature type="non-terminal residue" evidence="2">
    <location>
        <position position="1"/>
    </location>
</feature>
<sequence>KKSSASTNNVDRISELPEALIQKILCLVPTKIAITTSVLSKQWRSHWKLMHELKFDALDRKLDLESISMSLLSHKAPVLQRFHLIVRLDERTNTMDFGILIGLALTRNVRECVLKVHSNRGLFKLPRILYACETLETLKLMLRLVVDVPSLVSMRSLRTLHLHRVDFKDEDSILNLLSGCPNLQDLVVRTKSSINVRTFKIVVPSLQRLTIHNGDGGKRQCRYMINTPSLKFLKIEGTNAFESSMMMNLPELMEVNITNALEITDEKLMIVLSSVKRLSIAVSPLQFKFPIGIIFKHLVYLELSTFKKAWWYVLSFLLHSSPKLQVLKLLGGMYNDDEDIGEWKQPENVPQCLLSHLETFIWKGYKYWKQETDREVAKYILKHTDCLKTVTFSSTGISDQERLEVVNDLISLVRSTNSSCKIQFL</sequence>
<feature type="domain" description="FBD" evidence="1">
    <location>
        <begin position="351"/>
        <end position="425"/>
    </location>
</feature>
<dbReference type="Pfam" id="PF00646">
    <property type="entry name" value="F-box"/>
    <property type="match status" value="1"/>
</dbReference>
<dbReference type="InterPro" id="IPR032675">
    <property type="entry name" value="LRR_dom_sf"/>
</dbReference>
<dbReference type="Pfam" id="PF08387">
    <property type="entry name" value="FBD"/>
    <property type="match status" value="1"/>
</dbReference>
<organism evidence="2 3">
    <name type="scientific">Capsella rubella</name>
    <dbReference type="NCBI Taxonomy" id="81985"/>
    <lineage>
        <taxon>Eukaryota</taxon>
        <taxon>Viridiplantae</taxon>
        <taxon>Streptophyta</taxon>
        <taxon>Embryophyta</taxon>
        <taxon>Tracheophyta</taxon>
        <taxon>Spermatophyta</taxon>
        <taxon>Magnoliopsida</taxon>
        <taxon>eudicotyledons</taxon>
        <taxon>Gunneridae</taxon>
        <taxon>Pentapetalae</taxon>
        <taxon>rosids</taxon>
        <taxon>malvids</taxon>
        <taxon>Brassicales</taxon>
        <taxon>Brassicaceae</taxon>
        <taxon>Camelineae</taxon>
        <taxon>Capsella</taxon>
    </lineage>
</organism>
<dbReference type="CDD" id="cd22160">
    <property type="entry name" value="F-box_AtFBL13-like"/>
    <property type="match status" value="1"/>
</dbReference>
<name>R0HY34_9BRAS</name>
<dbReference type="SUPFAM" id="SSF81383">
    <property type="entry name" value="F-box domain"/>
    <property type="match status" value="1"/>
</dbReference>
<dbReference type="Proteomes" id="UP000029121">
    <property type="component" value="Unassembled WGS sequence"/>
</dbReference>
<dbReference type="SUPFAM" id="SSF52047">
    <property type="entry name" value="RNI-like"/>
    <property type="match status" value="1"/>
</dbReference>
<dbReference type="AlphaFoldDB" id="R0HY34"/>
<dbReference type="InterPro" id="IPR053781">
    <property type="entry name" value="F-box_AtFBL13-like"/>
</dbReference>